<dbReference type="GO" id="GO:0099041">
    <property type="term" value="P:vesicle tethering to Golgi"/>
    <property type="evidence" value="ECO:0007669"/>
    <property type="project" value="TreeGrafter"/>
</dbReference>
<dbReference type="Proteomes" id="UP000785171">
    <property type="component" value="Unassembled WGS sequence"/>
</dbReference>
<dbReference type="Proteomes" id="UP000285883">
    <property type="component" value="Unassembled WGS sequence"/>
</dbReference>
<dbReference type="EMBL" id="JPWV03000008">
    <property type="protein sequence ID" value="KAG2531853.1"/>
    <property type="molecule type" value="Genomic_DNA"/>
</dbReference>
<dbReference type="STRING" id="325452.A0A3R7J9R8"/>
<protein>
    <recommendedName>
        <fullName evidence="2">Rab-GAP TBC domain-containing protein</fullName>
    </recommendedName>
</protein>
<dbReference type="Proteomes" id="UP000792063">
    <property type="component" value="Unassembled WGS sequence"/>
</dbReference>
<evidence type="ECO:0000313" key="6">
    <source>
        <dbReference type="EMBL" id="RLN85005.1"/>
    </source>
</evidence>
<dbReference type="CDD" id="cd20788">
    <property type="entry name" value="TBC1D23_C-like"/>
    <property type="match status" value="1"/>
</dbReference>
<feature type="region of interest" description="Disordered" evidence="1">
    <location>
        <begin position="1"/>
        <end position="23"/>
    </location>
</feature>
<reference evidence="3" key="1">
    <citation type="journal article" date="2015" name="Genom Data">
        <title>Genome sequences of six Phytophthora species associated with forests in New Zealand.</title>
        <authorList>
            <person name="Studholme D.J."/>
            <person name="McDougal R.L."/>
            <person name="Sambles C."/>
            <person name="Hansen E."/>
            <person name="Hardy G."/>
            <person name="Grant M."/>
            <person name="Ganley R.J."/>
            <person name="Williams N.M."/>
        </authorList>
    </citation>
    <scope>NUCLEOTIDE SEQUENCE</scope>
    <source>
        <strain evidence="3">NZFS 2646</strain>
        <strain evidence="4">NZFS 3630</strain>
    </source>
</reference>
<dbReference type="PANTHER" id="PTHR13297">
    <property type="entry name" value="TBC1 DOMAIN FAMILY MEMBER 23-RELATED"/>
    <property type="match status" value="1"/>
</dbReference>
<dbReference type="AlphaFoldDB" id="A0A3R7J9R8"/>
<gene>
    <name evidence="5" type="ORF">BBI17_000973</name>
    <name evidence="6" type="ORF">BBO99_00000847</name>
    <name evidence="3" type="ORF">JM16_000672</name>
    <name evidence="4" type="ORF">JM18_000754</name>
</gene>
<dbReference type="PANTHER" id="PTHR13297:SF5">
    <property type="entry name" value="TBC1 DOMAIN FAMILY MEMBER 23"/>
    <property type="match status" value="1"/>
</dbReference>
<dbReference type="InterPro" id="IPR039755">
    <property type="entry name" value="TBC1D23"/>
</dbReference>
<dbReference type="InterPro" id="IPR000195">
    <property type="entry name" value="Rab-GAP-TBC_dom"/>
</dbReference>
<reference evidence="3" key="3">
    <citation type="submission" date="2020-06" db="EMBL/GenBank/DDBJ databases">
        <authorList>
            <person name="Studholme D.J."/>
        </authorList>
    </citation>
    <scope>NUCLEOTIDE SEQUENCE</scope>
    <source>
        <strain evidence="3">NZFS 2646</strain>
        <strain evidence="4">NZFS 3630</strain>
    </source>
</reference>
<evidence type="ECO:0000259" key="2">
    <source>
        <dbReference type="PROSITE" id="PS50086"/>
    </source>
</evidence>
<dbReference type="EMBL" id="MBDN02000012">
    <property type="protein sequence ID" value="RLN85005.1"/>
    <property type="molecule type" value="Genomic_DNA"/>
</dbReference>
<name>A0A3R7J9R8_9STRA</name>
<feature type="domain" description="Rab-GAP TBC" evidence="2">
    <location>
        <begin position="78"/>
        <end position="305"/>
    </location>
</feature>
<reference evidence="7 8" key="2">
    <citation type="submission" date="2018-07" db="EMBL/GenBank/DDBJ databases">
        <title>Genome sequencing of oomycete isolates from Chile give support for New Zealand origin for Phytophthora kernoviae and make available the first Nothophytophthora sp. genome.</title>
        <authorList>
            <person name="Studholme D.J."/>
            <person name="Sanfuentes E."/>
            <person name="Panda P."/>
            <person name="Hill R."/>
            <person name="Sambles C."/>
            <person name="Grant M."/>
            <person name="Williams N.M."/>
            <person name="Mcdougal R.L."/>
        </authorList>
    </citation>
    <scope>NUCLEOTIDE SEQUENCE [LARGE SCALE GENOMIC DNA]</scope>
    <source>
        <strain evidence="5">Chile2</strain>
        <strain evidence="6">Chile4</strain>
    </source>
</reference>
<dbReference type="GO" id="GO:0005829">
    <property type="term" value="C:cytosol"/>
    <property type="evidence" value="ECO:0007669"/>
    <property type="project" value="GOC"/>
</dbReference>
<keyword evidence="7" id="KW-1185">Reference proteome</keyword>
<dbReference type="Proteomes" id="UP000285624">
    <property type="component" value="Unassembled WGS sequence"/>
</dbReference>
<proteinExistence type="predicted"/>
<evidence type="ECO:0000313" key="5">
    <source>
        <dbReference type="EMBL" id="RLN44380.1"/>
    </source>
</evidence>
<evidence type="ECO:0000313" key="7">
    <source>
        <dbReference type="Proteomes" id="UP000285624"/>
    </source>
</evidence>
<dbReference type="GO" id="GO:0042147">
    <property type="term" value="P:retrograde transport, endosome to Golgi"/>
    <property type="evidence" value="ECO:0007669"/>
    <property type="project" value="InterPro"/>
</dbReference>
<dbReference type="GO" id="GO:0005802">
    <property type="term" value="C:trans-Golgi network"/>
    <property type="evidence" value="ECO:0007669"/>
    <property type="project" value="TreeGrafter"/>
</dbReference>
<sequence length="757" mass="82071">MPVQTAPVASNTSISLDDDDDDDDLEQIVQKANKQANANGSRENSSSSLQIKSQVQAQHKAQQVDAIAVRQVYQETGGLPAGSRLALWQRAVQPESQDSASMYAVQTTSRTLPSQALLRKEVEALCSRIFASAAHARVLREVGDSMRGTHLLFIDSAETLLTHLCHQFDIDYVSGMALTFAPLLIASGSEPLHPEIVETLAATCRRFLPHIAQKLPVRSSAAGRRPRLKRLLLYHAPQLASHLQENFPTWNNAPPEEYDASSGVEGSGAIPDSWLASFFESDAMASDSANFDFLLKVWDCSLLLEAFSSNENAPLSTGSFITVYALIAAEKALLRMQGEQLRHCMATTLAETLLRGEATKDAVFVRNIRQLMNATPPCFYAKLRSAGLAPPSVVDNAVSSPAAVIPVTTAASNTGFGMNSLLTASTQGVKDLSNLMIDMPVKLMIDMPVKLLTMVPLNPMAALSSPTSSSLTDSPETQQLFYLHVQAMEVAAVSVTLDANEVIPSVFGGIQGHDTPEAGSIRYFIVDCRGPEDKCGGQVPTAFHFDPDAVADPIILDQVLATLNPLKSAGVHICVMGQGFAGALKTGGKTILSPTMDGTKWLMKKSAATTADSFSGAVIHDVVKGHVNELTKGMTVSRAQMLPCVSSPFFACYKKKVPIMGAPSHSNVHARRLVVMENHIVVLKSTTRNEDDVYMVKSCHPLAHVARMTCLKKNALMVSIYYKWKAIDGQIVERRNSYEVQQRDDFIKAVKTTMDKM</sequence>
<dbReference type="EMBL" id="JPWU03000008">
    <property type="protein sequence ID" value="KAG2532741.1"/>
    <property type="molecule type" value="Genomic_DNA"/>
</dbReference>
<evidence type="ECO:0000313" key="8">
    <source>
        <dbReference type="Proteomes" id="UP000285883"/>
    </source>
</evidence>
<evidence type="ECO:0000313" key="4">
    <source>
        <dbReference type="EMBL" id="KAG2532741.1"/>
    </source>
</evidence>
<dbReference type="EMBL" id="MAYM02000295">
    <property type="protein sequence ID" value="RLN44380.1"/>
    <property type="molecule type" value="Genomic_DNA"/>
</dbReference>
<evidence type="ECO:0000256" key="1">
    <source>
        <dbReference type="SAM" id="MobiDB-lite"/>
    </source>
</evidence>
<organism evidence="5 8">
    <name type="scientific">Phytophthora kernoviae</name>
    <dbReference type="NCBI Taxonomy" id="325452"/>
    <lineage>
        <taxon>Eukaryota</taxon>
        <taxon>Sar</taxon>
        <taxon>Stramenopiles</taxon>
        <taxon>Oomycota</taxon>
        <taxon>Peronosporomycetes</taxon>
        <taxon>Peronosporales</taxon>
        <taxon>Peronosporaceae</taxon>
        <taxon>Phytophthora</taxon>
    </lineage>
</organism>
<comment type="caution">
    <text evidence="5">The sequence shown here is derived from an EMBL/GenBank/DDBJ whole genome shotgun (WGS) entry which is preliminary data.</text>
</comment>
<dbReference type="PROSITE" id="PS50086">
    <property type="entry name" value="TBC_RABGAP"/>
    <property type="match status" value="1"/>
</dbReference>
<evidence type="ECO:0000313" key="3">
    <source>
        <dbReference type="EMBL" id="KAG2531853.1"/>
    </source>
</evidence>
<accession>A0A3R7J9R8</accession>